<dbReference type="Proteomes" id="UP000018426">
    <property type="component" value="Unassembled WGS sequence"/>
</dbReference>
<proteinExistence type="predicted"/>
<accession>N8Q1T8</accession>
<comment type="caution">
    <text evidence="2">The sequence shown here is derived from an EMBL/GenBank/DDBJ whole genome shotgun (WGS) entry which is preliminary data.</text>
</comment>
<dbReference type="InterPro" id="IPR011928">
    <property type="entry name" value="Phage_phiJL001_Gp84"/>
</dbReference>
<dbReference type="InterPro" id="IPR018964">
    <property type="entry name" value="Phage_phiJL001_Gp84_C"/>
</dbReference>
<evidence type="ECO:0000313" key="2">
    <source>
        <dbReference type="EMBL" id="ENU32455.1"/>
    </source>
</evidence>
<dbReference type="RefSeq" id="WP_004674869.1">
    <property type="nucleotide sequence ID" value="NZ_KB849218.1"/>
</dbReference>
<dbReference type="PATRIC" id="fig|1217671.3.peg.2396"/>
<gene>
    <name evidence="2" type="ORF">F989_02435</name>
</gene>
<dbReference type="AlphaFoldDB" id="N8Q1T8"/>
<organism evidence="2 3">
    <name type="scientific">Acinetobacter parvus NIPH 1103</name>
    <dbReference type="NCBI Taxonomy" id="1217671"/>
    <lineage>
        <taxon>Bacteria</taxon>
        <taxon>Pseudomonadati</taxon>
        <taxon>Pseudomonadota</taxon>
        <taxon>Gammaproteobacteria</taxon>
        <taxon>Moraxellales</taxon>
        <taxon>Moraxellaceae</taxon>
        <taxon>Acinetobacter</taxon>
    </lineage>
</organism>
<dbReference type="NCBIfam" id="TIGR02218">
    <property type="entry name" value="phg_TIGR02218"/>
    <property type="match status" value="1"/>
</dbReference>
<dbReference type="HOGENOM" id="CLU_082042_0_0_6"/>
<reference evidence="2 3" key="1">
    <citation type="submission" date="2013-02" db="EMBL/GenBank/DDBJ databases">
        <title>The Genome Sequence of Acinetobacter parvus NIPH 1103.</title>
        <authorList>
            <consortium name="The Broad Institute Genome Sequencing Platform"/>
            <consortium name="The Broad Institute Genome Sequencing Center for Infectious Disease"/>
            <person name="Cerqueira G."/>
            <person name="Feldgarden M."/>
            <person name="Courvalin P."/>
            <person name="Perichon B."/>
            <person name="Grillot-Courvalin C."/>
            <person name="Clermont D."/>
            <person name="Rocha E."/>
            <person name="Yoon E.-J."/>
            <person name="Nemec A."/>
            <person name="Walker B."/>
            <person name="Young S.K."/>
            <person name="Zeng Q."/>
            <person name="Gargeya S."/>
            <person name="Fitzgerald M."/>
            <person name="Haas B."/>
            <person name="Abouelleil A."/>
            <person name="Alvarado L."/>
            <person name="Arachchi H.M."/>
            <person name="Berlin A.M."/>
            <person name="Chapman S.B."/>
            <person name="Dewar J."/>
            <person name="Goldberg J."/>
            <person name="Griggs A."/>
            <person name="Gujja S."/>
            <person name="Hansen M."/>
            <person name="Howarth C."/>
            <person name="Imamovic A."/>
            <person name="Larimer J."/>
            <person name="McCowan C."/>
            <person name="Murphy C."/>
            <person name="Neiman D."/>
            <person name="Pearson M."/>
            <person name="Priest M."/>
            <person name="Roberts A."/>
            <person name="Saif S."/>
            <person name="Shea T."/>
            <person name="Sisk P."/>
            <person name="Sykes S."/>
            <person name="Wortman J."/>
            <person name="Nusbaum C."/>
            <person name="Birren B."/>
        </authorList>
    </citation>
    <scope>NUCLEOTIDE SEQUENCE [LARGE SCALE GENOMIC DNA]</scope>
    <source>
        <strain evidence="2 3">NIPH 1103</strain>
    </source>
</reference>
<feature type="domain" description="Bacteriophage phiJL001 Gp84 C-terminal" evidence="1">
    <location>
        <begin position="188"/>
        <end position="263"/>
    </location>
</feature>
<dbReference type="Pfam" id="PF09931">
    <property type="entry name" value="Phage_phiJL001_Gp84_N"/>
    <property type="match status" value="1"/>
</dbReference>
<protein>
    <recommendedName>
        <fullName evidence="1">Bacteriophage phiJL001 Gp84 C-terminal domain-containing protein</fullName>
    </recommendedName>
</protein>
<name>N8Q1T8_9GAMM</name>
<sequence length="272" mass="30174">MSFSEYETSLQNGQPVRLYQFQRGPIRWGFTNADRNVSHLAITFKSINGGISDDGIRQTEDAQADTLNLTVPANLDIAQMYRVIAPSQTVTVTIFDLHYGDDGYLVVWMGQVAGVRFKDQYTAQIQCQTLASTLERTGLRKTWSRNCPHTLYDNDCQVQRSVYKVEGLIDRIDGASIGFANATAHANGYYAGGYIEWTSQYGLEQRGIEAHQGDSLTLYGGTFGLNNGQSIAIFAGCDRTINTCKTRFNNFINYGGCPYMPGKSPFDGTPVF</sequence>
<dbReference type="EMBL" id="APOL01000042">
    <property type="protein sequence ID" value="ENU32455.1"/>
    <property type="molecule type" value="Genomic_DNA"/>
</dbReference>
<evidence type="ECO:0000313" key="3">
    <source>
        <dbReference type="Proteomes" id="UP000018426"/>
    </source>
</evidence>
<evidence type="ECO:0000259" key="1">
    <source>
        <dbReference type="Pfam" id="PF09356"/>
    </source>
</evidence>
<dbReference type="Pfam" id="PF09356">
    <property type="entry name" value="Phage_BR0599"/>
    <property type="match status" value="1"/>
</dbReference>